<dbReference type="Gene3D" id="3.30.700.10">
    <property type="entry name" value="Glycoprotein, Type 4 Pilin"/>
    <property type="match status" value="1"/>
</dbReference>
<dbReference type="InterPro" id="IPR000983">
    <property type="entry name" value="Bac_GSPG_pilin"/>
</dbReference>
<dbReference type="AlphaFoldDB" id="A0A269TET1"/>
<dbReference type="NCBIfam" id="TIGR02532">
    <property type="entry name" value="IV_pilin_GFxxxE"/>
    <property type="match status" value="1"/>
</dbReference>
<dbReference type="RefSeq" id="WP_014016500.1">
    <property type="nucleotide sequence ID" value="NZ_CABMON010000010.1"/>
</dbReference>
<evidence type="ECO:0000313" key="3">
    <source>
        <dbReference type="Proteomes" id="UP000536773"/>
    </source>
</evidence>
<dbReference type="GO" id="GO:0015627">
    <property type="term" value="C:type II protein secretion system complex"/>
    <property type="evidence" value="ECO:0007669"/>
    <property type="project" value="InterPro"/>
</dbReference>
<dbReference type="InterPro" id="IPR012902">
    <property type="entry name" value="N_methyl_site"/>
</dbReference>
<dbReference type="PRINTS" id="PR00813">
    <property type="entry name" value="BCTERIALGSPG"/>
</dbReference>
<name>A0A269TET1_MEGEL</name>
<dbReference type="GO" id="GO:0015628">
    <property type="term" value="P:protein secretion by the type II secretion system"/>
    <property type="evidence" value="ECO:0007669"/>
    <property type="project" value="InterPro"/>
</dbReference>
<sequence>MQTRNGFSLLEMLICVSLVLIFASFAVPRFSSATKTAQEAKVQADIRTISNAAALYEIDHGVFPASIDDLVTKDSDGKQYLQFKPLTPDKGEYQIADGVVSADYNNKHFSSDAASAQEGKG</sequence>
<comment type="caution">
    <text evidence="2">The sequence shown here is derived from an EMBL/GenBank/DDBJ whole genome shotgun (WGS) entry which is preliminary data.</text>
</comment>
<keyword evidence="1" id="KW-0488">Methylation</keyword>
<accession>A0A269TET1</accession>
<dbReference type="GeneID" id="97492886"/>
<dbReference type="SUPFAM" id="SSF54523">
    <property type="entry name" value="Pili subunits"/>
    <property type="match status" value="1"/>
</dbReference>
<dbReference type="Pfam" id="PF07963">
    <property type="entry name" value="N_methyl"/>
    <property type="match status" value="1"/>
</dbReference>
<organism evidence="2 3">
    <name type="scientific">Megasphaera elsdenii</name>
    <dbReference type="NCBI Taxonomy" id="907"/>
    <lineage>
        <taxon>Bacteria</taxon>
        <taxon>Bacillati</taxon>
        <taxon>Bacillota</taxon>
        <taxon>Negativicutes</taxon>
        <taxon>Veillonellales</taxon>
        <taxon>Veillonellaceae</taxon>
        <taxon>Megasphaera</taxon>
    </lineage>
</organism>
<protein>
    <submittedName>
        <fullName evidence="2">Type II secretion system protein</fullName>
    </submittedName>
</protein>
<dbReference type="InterPro" id="IPR045584">
    <property type="entry name" value="Pilin-like"/>
</dbReference>
<dbReference type="EMBL" id="JABBJH010000012">
    <property type="protein sequence ID" value="NMK39505.1"/>
    <property type="molecule type" value="Genomic_DNA"/>
</dbReference>
<gene>
    <name evidence="2" type="ORF">HG933_09020</name>
</gene>
<proteinExistence type="predicted"/>
<evidence type="ECO:0000256" key="1">
    <source>
        <dbReference type="ARBA" id="ARBA00022481"/>
    </source>
</evidence>
<dbReference type="Proteomes" id="UP000536773">
    <property type="component" value="Unassembled WGS sequence"/>
</dbReference>
<evidence type="ECO:0000313" key="2">
    <source>
        <dbReference type="EMBL" id="NMK39505.1"/>
    </source>
</evidence>
<reference evidence="2 3" key="1">
    <citation type="submission" date="2020-04" db="EMBL/GenBank/DDBJ databases">
        <authorList>
            <person name="Hitch T.C.A."/>
            <person name="Wylensek D."/>
            <person name="Clavel T."/>
        </authorList>
    </citation>
    <scope>NUCLEOTIDE SEQUENCE [LARGE SCALE GENOMIC DNA]</scope>
    <source>
        <strain evidence="2 3">WCA-386-APC-2A</strain>
    </source>
</reference>